<evidence type="ECO:0000256" key="11">
    <source>
        <dbReference type="ARBA" id="ARBA00023268"/>
    </source>
</evidence>
<feature type="domain" description="Biotin carboxylation" evidence="17">
    <location>
        <begin position="30"/>
        <end position="527"/>
    </location>
</feature>
<accession>A0ABP1RU16</accession>
<dbReference type="InterPro" id="IPR013537">
    <property type="entry name" value="AcCoA_COase_cen"/>
</dbReference>
<dbReference type="PROSITE" id="PS00866">
    <property type="entry name" value="CPSASE_1"/>
    <property type="match status" value="1"/>
</dbReference>
<dbReference type="InterPro" id="IPR029045">
    <property type="entry name" value="ClpP/crotonase-like_dom_sf"/>
</dbReference>
<dbReference type="Gene3D" id="3.30.1490.20">
    <property type="entry name" value="ATP-grasp fold, A domain"/>
    <property type="match status" value="1"/>
</dbReference>
<keyword evidence="5 14" id="KW-0547">Nucleotide-binding</keyword>
<dbReference type="Pfam" id="PF00289">
    <property type="entry name" value="Biotin_carb_N"/>
    <property type="match status" value="1"/>
</dbReference>
<dbReference type="PANTHER" id="PTHR45728">
    <property type="entry name" value="ACETYL-COA CARBOXYLASE, ISOFORM A"/>
    <property type="match status" value="1"/>
</dbReference>
<dbReference type="EMBL" id="CAXLJM020000109">
    <property type="protein sequence ID" value="CAL8135774.1"/>
    <property type="molecule type" value="Genomic_DNA"/>
</dbReference>
<dbReference type="SUPFAM" id="SSF48371">
    <property type="entry name" value="ARM repeat"/>
    <property type="match status" value="1"/>
</dbReference>
<dbReference type="SMART" id="SM00878">
    <property type="entry name" value="Biotin_carb_C"/>
    <property type="match status" value="1"/>
</dbReference>
<organism evidence="20 21">
    <name type="scientific">Orchesella dallaii</name>
    <dbReference type="NCBI Taxonomy" id="48710"/>
    <lineage>
        <taxon>Eukaryota</taxon>
        <taxon>Metazoa</taxon>
        <taxon>Ecdysozoa</taxon>
        <taxon>Arthropoda</taxon>
        <taxon>Hexapoda</taxon>
        <taxon>Collembola</taxon>
        <taxon>Entomobryomorpha</taxon>
        <taxon>Entomobryoidea</taxon>
        <taxon>Orchesellidae</taxon>
        <taxon>Orchesellinae</taxon>
        <taxon>Orchesella</taxon>
    </lineage>
</organism>
<dbReference type="Pfam" id="PF02786">
    <property type="entry name" value="CPSase_L_D2"/>
    <property type="match status" value="1"/>
</dbReference>
<evidence type="ECO:0000313" key="21">
    <source>
        <dbReference type="Proteomes" id="UP001642540"/>
    </source>
</evidence>
<evidence type="ECO:0000259" key="16">
    <source>
        <dbReference type="PROSITE" id="PS50975"/>
    </source>
</evidence>
<dbReference type="InterPro" id="IPR011764">
    <property type="entry name" value="Biotin_carboxylation_dom"/>
</dbReference>
<dbReference type="Pfam" id="PF21385">
    <property type="entry name" value="ACCA_BT"/>
    <property type="match status" value="1"/>
</dbReference>
<evidence type="ECO:0000256" key="6">
    <source>
        <dbReference type="ARBA" id="ARBA00022832"/>
    </source>
</evidence>
<dbReference type="Gene3D" id="3.40.50.20">
    <property type="match status" value="1"/>
</dbReference>
<feature type="domain" description="Lipoyl-binding" evidence="15">
    <location>
        <begin position="654"/>
        <end position="728"/>
    </location>
</feature>
<dbReference type="Proteomes" id="UP001642540">
    <property type="component" value="Unassembled WGS sequence"/>
</dbReference>
<dbReference type="Gene3D" id="3.90.226.10">
    <property type="entry name" value="2-enoyl-CoA Hydratase, Chain A, domain 1"/>
    <property type="match status" value="2"/>
</dbReference>
<dbReference type="InterPro" id="IPR011761">
    <property type="entry name" value="ATP-grasp"/>
</dbReference>
<evidence type="ECO:0000256" key="7">
    <source>
        <dbReference type="ARBA" id="ARBA00022840"/>
    </source>
</evidence>
<keyword evidence="8" id="KW-0443">Lipid metabolism</keyword>
<sequence>MPRESSFVDSKDLIFTTTEELVKKLGGTKIINKVLIANNGIAAVKCMRSIRRWAYEVLRNERAIKFVVMVTPEDLKANAEYIKMADHYVPVPGGSNNNNYANVELILDIAKRMEVEAVWAGWGHASENPKLPELLHKSKIAFIGPPEKAMWALGDKIASSIVAQTAGVPTLPWSGSGLIATSGKDKRIKISSDLYKKGCVETSEEGLIAAQKIGFPVMIKASEGGGGKGIRKAETIEDFRNLFRQVQSEVPGSPIFIMKLATCARHLEVQLLGDQYGNVISLFGRDCSIQRRHQKIIEEAPCIIAKKEVLDEMEKAAVRLAKMVGYVSAGTVEYLYDTDGNYFFLELNPRLQVEHPCTEMVAHINLPASQLQIAMGIPLNRINCIRTLYGESPWGDSQIDFENPPHKPLPWGHVIAARITSENPEEGFKPSSGTVQELNFRSSKNVWGYFSVAASGGLHEFADSQFGHCFSWGEDREQARENLVIALKELSIRGDFRTPVEYLITLLETPCFQDNTIDTSWLDSLITDRFQADKPDIIIGVLCGALHVADQAIVNAFQNFQTSLEKGQILPANTLRNSVSVELINEGVKYKVEAVKSGPNQYFLEMNDSWKEVEVHRMSDGGLLVSTDMQSFNTYMKEEVDRYRVVIGNQTCVFEKENDPTLLKSPSAGKLLRYLVEDGGLVYAGQRYAEIEVMKMVMTLTCSESGSIQYCKRAGAVLDAGSLIARLQLDDPAKVTTAQAQVFYGKFPQSENVIPVVGDKLNQVFQACKTTLENIFNGYCHPDPYFSKNVKEIVDKFMKALRDPTLPLLELQEAISSISGRIPLAVEKKIRKLMTLYESNITSVLTQFPSQQIASVIDAHAATFQMRGDRDAFFLTTQGIVQLVQRYRKGIRGRVKSAVQELLRTYLTVETQFQQGHYDKCVSSLRDKHKDDMEAVTSCIFSHYQVAKKNVVVTLLIDHVDANEKGLTDELAPILNELTQLNRSENARVALRARQVLIAAHQPGYELRYNQMETIFLSAIDIFGYDFHLENLQKLIMSETSIFDVLHNFFYHSNEAVRKTALEVYVRRAYSSYELTCLQHQQLLSSLPIVQFQFFLPPSHPNRIPHKRVGTNQLRHVPSLDEMQPSDSELPLQQDDCQRTGIMAAFTKMEEFKKAFDELIELISVSESRLESQTEPIHILNVALKMEMMFDDKMQSEQLSSFVAKNREILFDKGIRRITFVILYKRQFPKFFTFRARDSFAEDKIYRHLEPALAFQLELNRMRMYDLEAVPTSNQKMHLYLGKGKVAKDQEVTDYRFFIRCIIRHSDLITREASFEYLENEGERLLLEAMDELEISFSHAQAKKTDCNHIFLNFVPTVIMDPGKVEESVRNMVLRYGPRLWKLRVVQAELKMTIRITPTTETMPIRLCLSNESGCYLNINLYKEVNDPQSGLIKFKSFGKKNGPLHGFPVSTPYKPKNYLQQKRFQAQSNGTTYVYDFPHMFRQVLERIWKEFKELNPDNNVEPPEQPLQYVELVLDSQNNLVEEKRSEGENEIGMVAWKMKLFTPEFPQGRDIIVIANDITHLIGSFSVREDLLFLKASELSRSLKIPRIYLAANSGARIGLAEEIKHLFKICWEDGSDPEKGFRYIYLTPEDYSKVVNLNSVRVQLIEDEGESRYKLTDIIGKEDGIGVENLSYAGMIAGETSQAYKEVVTMSMVSCRAIGIGAYLVRLGQRVIQIENSYIILTGYGALNKLLGREVYTSNTQLGGIQIMYNNGVAHKTERNDMEGIYSLLRWLSYFPAYKGGPLPILPSTDPVDREIQFFPTKAPYDPRFLLNGRRHTVNATEWESGFFDHGTFDEIMKPWAQTVVCGRARLGGIPVGVIAVETRTVELNLPADPANLDSEAKTVSQAGQVWFPDSAYKTAQAIMDFSKEDLPLIIFANWRGFSGGMKDMYEQVVKFGSYIVDGLRDYGQPILVYIPPFGELRGGAWVVIDPTINSKHMEMYADTDARGGILEPEGVVEIKFRMKDLLKSMHRLDPELQKLRAQLLECKGEEKIAIEKAIGEREQFLRPVYQQIAIHFADLHDTPPRMKEKGVIQDIVPWKNARTVLYWRLRRLLLEDSVIKEILQLRPQLSHAQVKVMLKQWFMEDGNAMNVWEDNNQVVMWLIKQLDENATKSVVQENLNALRRDAVVNQANFILNEHPEYAIESVVHLLQHMTPQQRSKAIQAISKIEEVGSVESGDPS</sequence>
<dbReference type="SUPFAM" id="SSF51246">
    <property type="entry name" value="Rudiment single hybrid motif"/>
    <property type="match status" value="1"/>
</dbReference>
<evidence type="ECO:0000256" key="14">
    <source>
        <dbReference type="PROSITE-ProRule" id="PRU00409"/>
    </source>
</evidence>
<dbReference type="PROSITE" id="PS50979">
    <property type="entry name" value="BC"/>
    <property type="match status" value="1"/>
</dbReference>
<comment type="cofactor">
    <cofactor evidence="1">
        <name>biotin</name>
        <dbReference type="ChEBI" id="CHEBI:57586"/>
    </cofactor>
</comment>
<dbReference type="Pfam" id="PF08326">
    <property type="entry name" value="ACC_central"/>
    <property type="match status" value="1"/>
</dbReference>
<evidence type="ECO:0000256" key="8">
    <source>
        <dbReference type="ARBA" id="ARBA00023098"/>
    </source>
</evidence>
<dbReference type="InterPro" id="IPR011762">
    <property type="entry name" value="COA_CT_N"/>
</dbReference>
<dbReference type="InterPro" id="IPR000089">
    <property type="entry name" value="Biotin_lipoyl"/>
</dbReference>
<keyword evidence="6" id="KW-0276">Fatty acid metabolism</keyword>
<comment type="catalytic activity">
    <reaction evidence="12">
        <text>hydrogencarbonate + acetyl-CoA + ATP = malonyl-CoA + ADP + phosphate + H(+)</text>
        <dbReference type="Rhea" id="RHEA:11308"/>
        <dbReference type="ChEBI" id="CHEBI:15378"/>
        <dbReference type="ChEBI" id="CHEBI:17544"/>
        <dbReference type="ChEBI" id="CHEBI:30616"/>
        <dbReference type="ChEBI" id="CHEBI:43474"/>
        <dbReference type="ChEBI" id="CHEBI:57288"/>
        <dbReference type="ChEBI" id="CHEBI:57384"/>
        <dbReference type="ChEBI" id="CHEBI:456216"/>
        <dbReference type="EC" id="6.4.1.2"/>
    </reaction>
</comment>
<keyword evidence="9" id="KW-0275">Fatty acid biosynthesis</keyword>
<evidence type="ECO:0000259" key="18">
    <source>
        <dbReference type="PROSITE" id="PS50980"/>
    </source>
</evidence>
<comment type="catalytic activity">
    <reaction evidence="13">
        <text>N(6)-biotinyl-L-lysyl-[protein] + hydrogencarbonate + ATP = N(6)-carboxybiotinyl-L-lysyl-[protein] + ADP + phosphate + H(+)</text>
        <dbReference type="Rhea" id="RHEA:13501"/>
        <dbReference type="Rhea" id="RHEA-COMP:10505"/>
        <dbReference type="Rhea" id="RHEA-COMP:10506"/>
        <dbReference type="ChEBI" id="CHEBI:15378"/>
        <dbReference type="ChEBI" id="CHEBI:17544"/>
        <dbReference type="ChEBI" id="CHEBI:30616"/>
        <dbReference type="ChEBI" id="CHEBI:43474"/>
        <dbReference type="ChEBI" id="CHEBI:83144"/>
        <dbReference type="ChEBI" id="CHEBI:83145"/>
        <dbReference type="ChEBI" id="CHEBI:456216"/>
        <dbReference type="EC" id="6.3.4.14"/>
    </reaction>
</comment>
<dbReference type="Pfam" id="PF01039">
    <property type="entry name" value="Carboxyl_trans"/>
    <property type="match status" value="1"/>
</dbReference>
<keyword evidence="3" id="KW-0444">Lipid biosynthesis</keyword>
<dbReference type="InterPro" id="IPR013815">
    <property type="entry name" value="ATP_grasp_subdomain_1"/>
</dbReference>
<dbReference type="SUPFAM" id="SSF51230">
    <property type="entry name" value="Single hybrid motif"/>
    <property type="match status" value="1"/>
</dbReference>
<evidence type="ECO:0000259" key="19">
    <source>
        <dbReference type="PROSITE" id="PS50989"/>
    </source>
</evidence>
<dbReference type="SUPFAM" id="SSF56059">
    <property type="entry name" value="Glutathione synthetase ATP-binding domain-like"/>
    <property type="match status" value="1"/>
</dbReference>
<dbReference type="InterPro" id="IPR005481">
    <property type="entry name" value="BC-like_N"/>
</dbReference>
<dbReference type="SUPFAM" id="SSF52096">
    <property type="entry name" value="ClpP/crotonase"/>
    <property type="match status" value="2"/>
</dbReference>
<dbReference type="Pfam" id="PF02785">
    <property type="entry name" value="Biotin_carb_C"/>
    <property type="match status" value="1"/>
</dbReference>
<evidence type="ECO:0000313" key="20">
    <source>
        <dbReference type="EMBL" id="CAL8135774.1"/>
    </source>
</evidence>
<evidence type="ECO:0000256" key="1">
    <source>
        <dbReference type="ARBA" id="ARBA00001953"/>
    </source>
</evidence>
<dbReference type="PANTHER" id="PTHR45728:SF3">
    <property type="entry name" value="ACETYL-COA CARBOXYLASE"/>
    <property type="match status" value="1"/>
</dbReference>
<keyword evidence="21" id="KW-1185">Reference proteome</keyword>
<dbReference type="InterPro" id="IPR049076">
    <property type="entry name" value="ACCA"/>
</dbReference>
<evidence type="ECO:0000259" key="15">
    <source>
        <dbReference type="PROSITE" id="PS50968"/>
    </source>
</evidence>
<dbReference type="InterPro" id="IPR049074">
    <property type="entry name" value="ACCA_BT"/>
</dbReference>
<evidence type="ECO:0000256" key="9">
    <source>
        <dbReference type="ARBA" id="ARBA00023160"/>
    </source>
</evidence>
<dbReference type="InterPro" id="IPR011763">
    <property type="entry name" value="COA_CT_C"/>
</dbReference>
<evidence type="ECO:0000256" key="5">
    <source>
        <dbReference type="ARBA" id="ARBA00022741"/>
    </source>
</evidence>
<keyword evidence="10" id="KW-0092">Biotin</keyword>
<dbReference type="InterPro" id="IPR005482">
    <property type="entry name" value="Biotin_COase_C"/>
</dbReference>
<evidence type="ECO:0000256" key="2">
    <source>
        <dbReference type="ARBA" id="ARBA00004956"/>
    </source>
</evidence>
<reference evidence="20 21" key="1">
    <citation type="submission" date="2024-08" db="EMBL/GenBank/DDBJ databases">
        <authorList>
            <person name="Cucini C."/>
            <person name="Frati F."/>
        </authorList>
    </citation>
    <scope>NUCLEOTIDE SEQUENCE [LARGE SCALE GENOMIC DNA]</scope>
</reference>
<dbReference type="InterPro" id="IPR005479">
    <property type="entry name" value="CPAse_ATP-bd"/>
</dbReference>
<dbReference type="Pfam" id="PF00364">
    <property type="entry name" value="Biotin_lipoyl"/>
    <property type="match status" value="1"/>
</dbReference>
<proteinExistence type="predicted"/>
<protein>
    <recommendedName>
        <fullName evidence="22">Acetyl-CoA carboxylase</fullName>
    </recommendedName>
</protein>
<dbReference type="InterPro" id="IPR016024">
    <property type="entry name" value="ARM-type_fold"/>
</dbReference>
<gene>
    <name evidence="20" type="ORF">ODALV1_LOCUS26133</name>
</gene>
<dbReference type="InterPro" id="IPR016185">
    <property type="entry name" value="PreATP-grasp_dom_sf"/>
</dbReference>
<evidence type="ECO:0000256" key="4">
    <source>
        <dbReference type="ARBA" id="ARBA00022598"/>
    </source>
</evidence>
<dbReference type="SUPFAM" id="SSF52440">
    <property type="entry name" value="PreATP-grasp domain"/>
    <property type="match status" value="1"/>
</dbReference>
<dbReference type="Gene3D" id="3.90.1770.10">
    <property type="entry name" value="PreATP-grasp domain"/>
    <property type="match status" value="1"/>
</dbReference>
<evidence type="ECO:0008006" key="22">
    <source>
        <dbReference type="Google" id="ProtNLM"/>
    </source>
</evidence>
<evidence type="ECO:0000259" key="17">
    <source>
        <dbReference type="PROSITE" id="PS50979"/>
    </source>
</evidence>
<comment type="caution">
    <text evidence="20">The sequence shown here is derived from an EMBL/GenBank/DDBJ whole genome shotgun (WGS) entry which is preliminary data.</text>
</comment>
<evidence type="ECO:0000256" key="12">
    <source>
        <dbReference type="ARBA" id="ARBA00048065"/>
    </source>
</evidence>
<dbReference type="InterPro" id="IPR011053">
    <property type="entry name" value="Single_hybrid_motif"/>
</dbReference>
<keyword evidence="7 14" id="KW-0067">ATP-binding</keyword>
<dbReference type="PROSITE" id="PS00867">
    <property type="entry name" value="CPSASE_2"/>
    <property type="match status" value="1"/>
</dbReference>
<evidence type="ECO:0000256" key="3">
    <source>
        <dbReference type="ARBA" id="ARBA00022516"/>
    </source>
</evidence>
<dbReference type="Gene3D" id="2.40.50.100">
    <property type="match status" value="1"/>
</dbReference>
<dbReference type="PROSITE" id="PS50968">
    <property type="entry name" value="BIOTINYL_LIPOYL"/>
    <property type="match status" value="1"/>
</dbReference>
<dbReference type="PROSITE" id="PS50989">
    <property type="entry name" value="COA_CT_CTER"/>
    <property type="match status" value="1"/>
</dbReference>
<keyword evidence="11" id="KW-0511">Multifunctional enzyme</keyword>
<feature type="domain" description="CoA carboxyltransferase C-terminal" evidence="19">
    <location>
        <begin position="1795"/>
        <end position="2109"/>
    </location>
</feature>
<feature type="domain" description="ATP-grasp" evidence="16">
    <location>
        <begin position="184"/>
        <end position="375"/>
    </location>
</feature>
<dbReference type="Gene3D" id="3.30.470.20">
    <property type="entry name" value="ATP-grasp fold, B domain"/>
    <property type="match status" value="1"/>
</dbReference>
<evidence type="ECO:0000256" key="13">
    <source>
        <dbReference type="ARBA" id="ARBA00048600"/>
    </source>
</evidence>
<dbReference type="InterPro" id="IPR034733">
    <property type="entry name" value="AcCoA_carboxyl_beta"/>
</dbReference>
<dbReference type="InterPro" id="IPR011054">
    <property type="entry name" value="Rudment_hybrid_motif"/>
</dbReference>
<dbReference type="PROSITE" id="PS50975">
    <property type="entry name" value="ATP_GRASP"/>
    <property type="match status" value="1"/>
</dbReference>
<keyword evidence="4" id="KW-0436">Ligase</keyword>
<dbReference type="PROSITE" id="PS50980">
    <property type="entry name" value="COA_CT_NTER"/>
    <property type="match status" value="1"/>
</dbReference>
<evidence type="ECO:0000256" key="10">
    <source>
        <dbReference type="ARBA" id="ARBA00023267"/>
    </source>
</evidence>
<comment type="pathway">
    <text evidence="2">Lipid metabolism; malonyl-CoA biosynthesis; malonyl-CoA from acetyl-CoA: step 1/1.</text>
</comment>
<feature type="domain" description="CoA carboxyltransferase N-terminal" evidence="18">
    <location>
        <begin position="1453"/>
        <end position="1791"/>
    </location>
</feature>
<dbReference type="CDD" id="cd06850">
    <property type="entry name" value="biotinyl_domain"/>
    <property type="match status" value="1"/>
</dbReference>
<dbReference type="Gene3D" id="2.40.460.10">
    <property type="entry name" value="Biotin dependent carboxylase carboxyltransferase"/>
    <property type="match status" value="1"/>
</dbReference>
<name>A0ABP1RU16_9HEXA</name>